<accession>A0A2N0VJQ9</accession>
<dbReference type="NCBIfam" id="TIGR04514">
    <property type="entry name" value="GWxTD_dom"/>
    <property type="match status" value="1"/>
</dbReference>
<sequence>MQRIALFLIALFLFTITDADAQRQTTYESLLRQSDQPSAYSDHVVLPQINSNSTVAVLFRLEHDFLPFLRVRPNMSAPSEEFSYFSPVRMGLEIFEGEHRSSRRETRPTGVPIFREMWSDTVWVETFEDTQSRYDHVQGVLSTQLEHGTYHYQLQLARGGSERESPSQVRPLAVHDPDSLKKADFFIVNDLDRSSNQINATFLNYGSNVLYGQNYSLLIRLPKADSDVSDDERYELSIYRVQNGEKSATADPHFTTVIDTDKYFNASESAIRKNGDDIEVELLAGEGGVLYADVLVPNVEFENASYKIELKDLEQDEVVGEKSIQSRWIDMPVSLYNLDVSIDMLKFIVDERELKNLNSGSKAERERKFREFWEERDPTPDTEFNELMTEYYERIDYAYQNFSSFQTPGYDTDRGKTYILYGPPTNIDRQLLPNQPTREIWEYPDRELIFEAVSGLGDFRLISES</sequence>
<feature type="signal peptide" evidence="1">
    <location>
        <begin position="1"/>
        <end position="21"/>
    </location>
</feature>
<dbReference type="RefSeq" id="WP_101071680.1">
    <property type="nucleotide sequence ID" value="NZ_PISP01000001.1"/>
</dbReference>
<dbReference type="Proteomes" id="UP000233398">
    <property type="component" value="Unassembled WGS sequence"/>
</dbReference>
<dbReference type="InterPro" id="IPR030959">
    <property type="entry name" value="GWxTD_dom"/>
</dbReference>
<name>A0A2N0VJQ9_9BACT</name>
<evidence type="ECO:0000313" key="4">
    <source>
        <dbReference type="Proteomes" id="UP000233398"/>
    </source>
</evidence>
<keyword evidence="1" id="KW-0732">Signal</keyword>
<reference evidence="3 4" key="1">
    <citation type="submission" date="2017-11" db="EMBL/GenBank/DDBJ databases">
        <title>Rhodohalobacter 15182 sp. nov., isolated from a salt lake.</title>
        <authorList>
            <person name="Han S."/>
        </authorList>
    </citation>
    <scope>NUCLEOTIDE SEQUENCE [LARGE SCALE GENOMIC DNA]</scope>
    <source>
        <strain evidence="3 4">15182</strain>
    </source>
</reference>
<dbReference type="EMBL" id="PISP01000001">
    <property type="protein sequence ID" value="PKD44388.1"/>
    <property type="molecule type" value="Genomic_DNA"/>
</dbReference>
<evidence type="ECO:0000259" key="2">
    <source>
        <dbReference type="Pfam" id="PF20094"/>
    </source>
</evidence>
<dbReference type="AlphaFoldDB" id="A0A2N0VJQ9"/>
<organism evidence="3 4">
    <name type="scientific">Rhodohalobacter barkolensis</name>
    <dbReference type="NCBI Taxonomy" id="2053187"/>
    <lineage>
        <taxon>Bacteria</taxon>
        <taxon>Pseudomonadati</taxon>
        <taxon>Balneolota</taxon>
        <taxon>Balneolia</taxon>
        <taxon>Balneolales</taxon>
        <taxon>Balneolaceae</taxon>
        <taxon>Rhodohalobacter</taxon>
    </lineage>
</organism>
<dbReference type="Pfam" id="PF20094">
    <property type="entry name" value="GWxTD_dom"/>
    <property type="match status" value="1"/>
</dbReference>
<protein>
    <recommendedName>
        <fullName evidence="2">GWxTD domain-containing protein</fullName>
    </recommendedName>
</protein>
<evidence type="ECO:0000256" key="1">
    <source>
        <dbReference type="SAM" id="SignalP"/>
    </source>
</evidence>
<gene>
    <name evidence="3" type="ORF">CWD77_02655</name>
</gene>
<keyword evidence="4" id="KW-1185">Reference proteome</keyword>
<feature type="domain" description="GWxTD" evidence="2">
    <location>
        <begin position="342"/>
        <end position="445"/>
    </location>
</feature>
<evidence type="ECO:0000313" key="3">
    <source>
        <dbReference type="EMBL" id="PKD44388.1"/>
    </source>
</evidence>
<comment type="caution">
    <text evidence="3">The sequence shown here is derived from an EMBL/GenBank/DDBJ whole genome shotgun (WGS) entry which is preliminary data.</text>
</comment>
<feature type="chain" id="PRO_5014974708" description="GWxTD domain-containing protein" evidence="1">
    <location>
        <begin position="22"/>
        <end position="465"/>
    </location>
</feature>
<proteinExistence type="predicted"/>
<dbReference type="OrthoDB" id="1522692at2"/>